<feature type="binding site" evidence="16">
    <location>
        <position position="131"/>
    </location>
    <ligand>
        <name>ATP</name>
        <dbReference type="ChEBI" id="CHEBI:30616"/>
    </ligand>
</feature>
<evidence type="ECO:0000256" key="15">
    <source>
        <dbReference type="ARBA" id="ARBA00068134"/>
    </source>
</evidence>
<evidence type="ECO:0000256" key="2">
    <source>
        <dbReference type="ARBA" id="ARBA00000937"/>
    </source>
</evidence>
<dbReference type="SMART" id="SM00562">
    <property type="entry name" value="NDK"/>
    <property type="match status" value="1"/>
</dbReference>
<keyword evidence="8" id="KW-0808">Transferase</keyword>
<evidence type="ECO:0000256" key="16">
    <source>
        <dbReference type="PROSITE-ProRule" id="PRU00706"/>
    </source>
</evidence>
<keyword evidence="12" id="KW-0067">ATP-binding</keyword>
<keyword evidence="10" id="KW-0547">Nucleotide-binding</keyword>
<feature type="binding site" evidence="16">
    <location>
        <position position="35"/>
    </location>
    <ligand>
        <name>ATP</name>
        <dbReference type="ChEBI" id="CHEBI:30616"/>
    </ligand>
</feature>
<dbReference type="InterPro" id="IPR036850">
    <property type="entry name" value="NDK-like_dom_sf"/>
</dbReference>
<feature type="binding site" evidence="16">
    <location>
        <position position="117"/>
    </location>
    <ligand>
        <name>ATP</name>
        <dbReference type="ChEBI" id="CHEBI:30616"/>
    </ligand>
</feature>
<evidence type="ECO:0000256" key="18">
    <source>
        <dbReference type="SAM" id="SignalP"/>
    </source>
</evidence>
<protein>
    <recommendedName>
        <fullName evidence="15">Nucleoside diphosphate kinase, mitochondrial</fullName>
        <ecNumber evidence="7">2.7.4.6</ecNumber>
    </recommendedName>
</protein>
<keyword evidence="9" id="KW-0479">Metal-binding</keyword>
<dbReference type="EMBL" id="GCKF01011997">
    <property type="protein sequence ID" value="JAG99012.1"/>
    <property type="molecule type" value="Transcribed_RNA"/>
</dbReference>
<dbReference type="GO" id="GO:0005758">
    <property type="term" value="C:mitochondrial intermembrane space"/>
    <property type="evidence" value="ECO:0007669"/>
    <property type="project" value="UniProtKB-SubCell"/>
</dbReference>
<reference evidence="20" key="1">
    <citation type="submission" date="2015-03" db="EMBL/GenBank/DDBJ databases">
        <title>A transcriptome of Araucaria cunninghamii, an australian fine timber species.</title>
        <authorList>
            <person name="Jing Yi C.J.Y."/>
            <person name="Yin San L.Y.S."/>
            <person name="Abdul Karim S.S."/>
            <person name="Wan Azmi N.N."/>
            <person name="Hercus R.R."/>
            <person name="Croft L.L."/>
        </authorList>
    </citation>
    <scope>NUCLEOTIDE SEQUENCE</scope>
    <source>
        <strain evidence="20">MI0301</strain>
        <tissue evidence="20">Leaf</tissue>
    </source>
</reference>
<feature type="binding site" evidence="16">
    <location>
        <position position="141"/>
    </location>
    <ligand>
        <name>ATP</name>
        <dbReference type="ChEBI" id="CHEBI:30616"/>
    </ligand>
</feature>
<evidence type="ECO:0000256" key="7">
    <source>
        <dbReference type="ARBA" id="ARBA00012966"/>
    </source>
</evidence>
<organism evidence="20">
    <name type="scientific">Araucaria cunninghamii</name>
    <name type="common">Hoop pine</name>
    <name type="synonym">Moreton Bay pine</name>
    <dbReference type="NCBI Taxonomy" id="56994"/>
    <lineage>
        <taxon>Eukaryota</taxon>
        <taxon>Viridiplantae</taxon>
        <taxon>Streptophyta</taxon>
        <taxon>Embryophyta</taxon>
        <taxon>Tracheophyta</taxon>
        <taxon>Spermatophyta</taxon>
        <taxon>Pinopsida</taxon>
        <taxon>Pinidae</taxon>
        <taxon>Conifers II</taxon>
        <taxon>Araucariales</taxon>
        <taxon>Araucariaceae</taxon>
        <taxon>Araucaria</taxon>
    </lineage>
</organism>
<dbReference type="PANTHER" id="PTHR46161">
    <property type="entry name" value="NUCLEOSIDE DIPHOSPHATE KINASE"/>
    <property type="match status" value="1"/>
</dbReference>
<feature type="binding site" evidence="16">
    <location>
        <position position="111"/>
    </location>
    <ligand>
        <name>ATP</name>
        <dbReference type="ChEBI" id="CHEBI:30616"/>
    </ligand>
</feature>
<dbReference type="InterPro" id="IPR034907">
    <property type="entry name" value="NDK-like_dom"/>
</dbReference>
<keyword evidence="11" id="KW-0418">Kinase</keyword>
<evidence type="ECO:0000259" key="19">
    <source>
        <dbReference type="SMART" id="SM00562"/>
    </source>
</evidence>
<evidence type="ECO:0000313" key="20">
    <source>
        <dbReference type="EMBL" id="JAG99012.1"/>
    </source>
</evidence>
<dbReference type="AlphaFoldDB" id="A0A0D6R5A5"/>
<evidence type="ECO:0000256" key="4">
    <source>
        <dbReference type="ARBA" id="ARBA00004305"/>
    </source>
</evidence>
<evidence type="ECO:0000256" key="12">
    <source>
        <dbReference type="ARBA" id="ARBA00022840"/>
    </source>
</evidence>
<keyword evidence="14" id="KW-0546">Nucleotide metabolism</keyword>
<dbReference type="GO" id="GO:0006228">
    <property type="term" value="P:UTP biosynthetic process"/>
    <property type="evidence" value="ECO:0007669"/>
    <property type="project" value="InterPro"/>
</dbReference>
<dbReference type="GO" id="GO:0005524">
    <property type="term" value="F:ATP binding"/>
    <property type="evidence" value="ECO:0007669"/>
    <property type="project" value="UniProtKB-KW"/>
</dbReference>
<evidence type="ECO:0000256" key="10">
    <source>
        <dbReference type="ARBA" id="ARBA00022741"/>
    </source>
</evidence>
<evidence type="ECO:0000256" key="1">
    <source>
        <dbReference type="ARBA" id="ARBA00000082"/>
    </source>
</evidence>
<keyword evidence="13" id="KW-0460">Magnesium</keyword>
<evidence type="ECO:0000256" key="8">
    <source>
        <dbReference type="ARBA" id="ARBA00022679"/>
    </source>
</evidence>
<comment type="cofactor">
    <cofactor evidence="3">
        <name>Mg(2+)</name>
        <dbReference type="ChEBI" id="CHEBI:18420"/>
    </cofactor>
</comment>
<feature type="chain" id="PRO_5002311751" description="Nucleoside diphosphate kinase, mitochondrial" evidence="18">
    <location>
        <begin position="24"/>
        <end position="175"/>
    </location>
</feature>
<evidence type="ECO:0000256" key="17">
    <source>
        <dbReference type="RuleBase" id="RU004011"/>
    </source>
</evidence>
<name>A0A0D6R5A5_ARACU</name>
<evidence type="ECO:0000256" key="6">
    <source>
        <dbReference type="ARBA" id="ARBA00008142"/>
    </source>
</evidence>
<dbReference type="GO" id="GO:0006241">
    <property type="term" value="P:CTP biosynthetic process"/>
    <property type="evidence" value="ECO:0007669"/>
    <property type="project" value="InterPro"/>
</dbReference>
<keyword evidence="18" id="KW-0732">Signal</keyword>
<proteinExistence type="inferred from homology"/>
<dbReference type="PRINTS" id="PR01243">
    <property type="entry name" value="NUCDPKINASE"/>
</dbReference>
<evidence type="ECO:0000256" key="3">
    <source>
        <dbReference type="ARBA" id="ARBA00001946"/>
    </source>
</evidence>
<feature type="signal peptide" evidence="18">
    <location>
        <begin position="1"/>
        <end position="23"/>
    </location>
</feature>
<dbReference type="SUPFAM" id="SSF54919">
    <property type="entry name" value="Nucleoside diphosphate kinase, NDK"/>
    <property type="match status" value="1"/>
</dbReference>
<feature type="domain" description="Nucleoside diphosphate kinase-like" evidence="19">
    <location>
        <begin position="27"/>
        <end position="167"/>
    </location>
</feature>
<dbReference type="GO" id="GO:0005759">
    <property type="term" value="C:mitochondrial matrix"/>
    <property type="evidence" value="ECO:0007669"/>
    <property type="project" value="UniProtKB-SubCell"/>
</dbReference>
<dbReference type="Pfam" id="PF00334">
    <property type="entry name" value="NDK"/>
    <property type="match status" value="1"/>
</dbReference>
<dbReference type="PROSITE" id="PS51374">
    <property type="entry name" value="NDPK_LIKE"/>
    <property type="match status" value="1"/>
</dbReference>
<evidence type="ECO:0000256" key="11">
    <source>
        <dbReference type="ARBA" id="ARBA00022777"/>
    </source>
</evidence>
<evidence type="ECO:0000256" key="5">
    <source>
        <dbReference type="ARBA" id="ARBA00004569"/>
    </source>
</evidence>
<feature type="active site" description="Pros-phosphohistidine intermediate" evidence="16">
    <location>
        <position position="144"/>
    </location>
</feature>
<comment type="similarity">
    <text evidence="6 16 17">Belongs to the NDK family.</text>
</comment>
<dbReference type="FunFam" id="3.30.70.141:FF:000017">
    <property type="entry name" value="Nucleoside diphosphate kinase"/>
    <property type="match status" value="1"/>
</dbReference>
<evidence type="ECO:0000256" key="13">
    <source>
        <dbReference type="ARBA" id="ARBA00022842"/>
    </source>
</evidence>
<dbReference type="GO" id="GO:0004550">
    <property type="term" value="F:nucleoside diphosphate kinase activity"/>
    <property type="evidence" value="ECO:0007669"/>
    <property type="project" value="UniProtKB-EC"/>
</dbReference>
<dbReference type="PANTHER" id="PTHR46161:SF3">
    <property type="entry name" value="NUCLEOSIDE DIPHOSPHATE KINASE DDB_G0292928-RELATED"/>
    <property type="match status" value="1"/>
</dbReference>
<dbReference type="GO" id="GO:0006183">
    <property type="term" value="P:GTP biosynthetic process"/>
    <property type="evidence" value="ECO:0007669"/>
    <property type="project" value="InterPro"/>
</dbReference>
<comment type="catalytic activity">
    <reaction evidence="2">
        <text>a ribonucleoside 5'-diphosphate + ATP = a ribonucleoside 5'-triphosphate + ADP</text>
        <dbReference type="Rhea" id="RHEA:18113"/>
        <dbReference type="ChEBI" id="CHEBI:30616"/>
        <dbReference type="ChEBI" id="CHEBI:57930"/>
        <dbReference type="ChEBI" id="CHEBI:61557"/>
        <dbReference type="ChEBI" id="CHEBI:456216"/>
        <dbReference type="EC" id="2.7.4.6"/>
    </reaction>
</comment>
<evidence type="ECO:0000256" key="14">
    <source>
        <dbReference type="ARBA" id="ARBA00023080"/>
    </source>
</evidence>
<dbReference type="Gene3D" id="3.30.70.141">
    <property type="entry name" value="Nucleoside diphosphate kinase-like domain"/>
    <property type="match status" value="1"/>
</dbReference>
<dbReference type="GO" id="GO:0046872">
    <property type="term" value="F:metal ion binding"/>
    <property type="evidence" value="ECO:0007669"/>
    <property type="project" value="UniProtKB-KW"/>
</dbReference>
<comment type="catalytic activity">
    <reaction evidence="1">
        <text>a 2'-deoxyribonucleoside 5'-diphosphate + ATP = a 2'-deoxyribonucleoside 5'-triphosphate + ADP</text>
        <dbReference type="Rhea" id="RHEA:44640"/>
        <dbReference type="ChEBI" id="CHEBI:30616"/>
        <dbReference type="ChEBI" id="CHEBI:61560"/>
        <dbReference type="ChEBI" id="CHEBI:73316"/>
        <dbReference type="ChEBI" id="CHEBI:456216"/>
        <dbReference type="EC" id="2.7.4.6"/>
    </reaction>
</comment>
<accession>A0A0D6R5A5</accession>
<dbReference type="EC" id="2.7.4.6" evidence="7"/>
<evidence type="ECO:0000256" key="9">
    <source>
        <dbReference type="ARBA" id="ARBA00022723"/>
    </source>
</evidence>
<sequence>MEKIIYILLLSSLIHLHFQRSICGPERERTLAMVKPDGVMANHSEEIKRVISAKGFVITAQKHVQMDESAVKTFYAEHSQRAFFPSLVKFMTSGPVLPMVLEKEDAVAEWRALIGPTDARKARISHPHCIRALCGLDSEKNCVHGSDSHQSAAREIAFFFGDYTSGEAISGHDEL</sequence>
<comment type="subcellular location">
    <subcellularLocation>
        <location evidence="5">Mitochondrion intermembrane space</location>
    </subcellularLocation>
    <subcellularLocation>
        <location evidence="4">Mitochondrion matrix</location>
    </subcellularLocation>
</comment>
<feature type="binding site" evidence="16">
    <location>
        <position position="83"/>
    </location>
    <ligand>
        <name>ATP</name>
        <dbReference type="ChEBI" id="CHEBI:30616"/>
    </ligand>
</feature>
<dbReference type="InterPro" id="IPR001564">
    <property type="entry name" value="Nucleoside_diP_kinase"/>
</dbReference>